<keyword evidence="7" id="KW-0966">Cell projection</keyword>
<organism evidence="10 11">
    <name type="scientific">Patagioenas fasciata monilis</name>
    <dbReference type="NCBI Taxonomy" id="372326"/>
    <lineage>
        <taxon>Eukaryota</taxon>
        <taxon>Metazoa</taxon>
        <taxon>Chordata</taxon>
        <taxon>Craniata</taxon>
        <taxon>Vertebrata</taxon>
        <taxon>Euteleostomi</taxon>
        <taxon>Archelosauria</taxon>
        <taxon>Archosauria</taxon>
        <taxon>Dinosauria</taxon>
        <taxon>Saurischia</taxon>
        <taxon>Theropoda</taxon>
        <taxon>Coelurosauria</taxon>
        <taxon>Aves</taxon>
        <taxon>Neognathae</taxon>
        <taxon>Neoaves</taxon>
        <taxon>Columbimorphae</taxon>
        <taxon>Columbiformes</taxon>
        <taxon>Columbidae</taxon>
        <taxon>Patagioenas</taxon>
    </lineage>
</organism>
<feature type="domain" description="Centrosomal protein of 290kDa coiled-coil region" evidence="9">
    <location>
        <begin position="1314"/>
        <end position="1441"/>
    </location>
</feature>
<feature type="coiled-coil region" evidence="8">
    <location>
        <begin position="110"/>
        <end position="370"/>
    </location>
</feature>
<reference evidence="10 11" key="1">
    <citation type="submission" date="2016-02" db="EMBL/GenBank/DDBJ databases">
        <title>Band-tailed pigeon sequencing and assembly.</title>
        <authorList>
            <person name="Soares A.E."/>
            <person name="Novak B.J."/>
            <person name="Rice E.S."/>
            <person name="O'Connell B."/>
            <person name="Chang D."/>
            <person name="Weber S."/>
            <person name="Shapiro B."/>
        </authorList>
    </citation>
    <scope>NUCLEOTIDE SEQUENCE [LARGE SCALE GENOMIC DNA]</scope>
    <source>
        <strain evidence="10">BTP2013</strain>
        <tissue evidence="10">Blood</tissue>
    </source>
</reference>
<dbReference type="PANTHER" id="PTHR18879:SF20">
    <property type="entry name" value="CENTROSOMAL PROTEIN OF 290 KDA"/>
    <property type="match status" value="1"/>
</dbReference>
<feature type="coiled-coil region" evidence="8">
    <location>
        <begin position="2095"/>
        <end position="2482"/>
    </location>
</feature>
<keyword evidence="5 8" id="KW-0175">Coiled coil</keyword>
<dbReference type="Pfam" id="PF16574">
    <property type="entry name" value="CEP209_CC5"/>
    <property type="match status" value="1"/>
</dbReference>
<evidence type="ECO:0000256" key="1">
    <source>
        <dbReference type="ARBA" id="ARBA00004120"/>
    </source>
</evidence>
<evidence type="ECO:0000256" key="6">
    <source>
        <dbReference type="ARBA" id="ARBA00023212"/>
    </source>
</evidence>
<gene>
    <name evidence="10" type="primary">CEP290</name>
    <name evidence="10" type="ORF">AV530_013902</name>
</gene>
<keyword evidence="4" id="KW-0970">Cilium biogenesis/degradation</keyword>
<keyword evidence="3" id="KW-0963">Cytoplasm</keyword>
<evidence type="ECO:0000313" key="11">
    <source>
        <dbReference type="Proteomes" id="UP000190648"/>
    </source>
</evidence>
<feature type="coiled-coil region" evidence="8">
    <location>
        <begin position="1567"/>
        <end position="1619"/>
    </location>
</feature>
<evidence type="ECO:0000256" key="4">
    <source>
        <dbReference type="ARBA" id="ARBA00022794"/>
    </source>
</evidence>
<feature type="coiled-coil region" evidence="8">
    <location>
        <begin position="1809"/>
        <end position="2022"/>
    </location>
</feature>
<proteinExistence type="predicted"/>
<feature type="coiled-coil region" evidence="8">
    <location>
        <begin position="1246"/>
        <end position="1424"/>
    </location>
</feature>
<feature type="coiled-coil region" evidence="8">
    <location>
        <begin position="723"/>
        <end position="778"/>
    </location>
</feature>
<feature type="coiled-coil region" evidence="8">
    <location>
        <begin position="987"/>
        <end position="1052"/>
    </location>
</feature>
<name>A0A1V4KMY4_PATFA</name>
<evidence type="ECO:0000256" key="7">
    <source>
        <dbReference type="ARBA" id="ARBA00023273"/>
    </source>
</evidence>
<dbReference type="GO" id="GO:1905349">
    <property type="term" value="P:ciliary transition zone assembly"/>
    <property type="evidence" value="ECO:0007669"/>
    <property type="project" value="TreeGrafter"/>
</dbReference>
<dbReference type="GO" id="GO:0097711">
    <property type="term" value="P:ciliary basal body-plasma membrane docking"/>
    <property type="evidence" value="ECO:0007669"/>
    <property type="project" value="TreeGrafter"/>
</dbReference>
<dbReference type="PANTHER" id="PTHR18879">
    <property type="entry name" value="CENTROSOMAL PROTEIN OF 290 KDA"/>
    <property type="match status" value="1"/>
</dbReference>
<protein>
    <submittedName>
        <fullName evidence="10">Centrosomal protein of isoform C</fullName>
    </submittedName>
</protein>
<feature type="coiled-coil region" evidence="8">
    <location>
        <begin position="1705"/>
        <end position="1779"/>
    </location>
</feature>
<feature type="coiled-coil region" evidence="8">
    <location>
        <begin position="400"/>
        <end position="434"/>
    </location>
</feature>
<keyword evidence="6" id="KW-0206">Cytoskeleton</keyword>
<evidence type="ECO:0000256" key="8">
    <source>
        <dbReference type="SAM" id="Coils"/>
    </source>
</evidence>
<accession>A0A1V4KMY4</accession>
<dbReference type="GO" id="GO:0035869">
    <property type="term" value="C:ciliary transition zone"/>
    <property type="evidence" value="ECO:0007669"/>
    <property type="project" value="TreeGrafter"/>
</dbReference>
<dbReference type="EMBL" id="LSYS01002736">
    <property type="protein sequence ID" value="OPJ85789.1"/>
    <property type="molecule type" value="Genomic_DNA"/>
</dbReference>
<dbReference type="Proteomes" id="UP000190648">
    <property type="component" value="Unassembled WGS sequence"/>
</dbReference>
<dbReference type="GO" id="GO:1905515">
    <property type="term" value="P:non-motile cilium assembly"/>
    <property type="evidence" value="ECO:0007669"/>
    <property type="project" value="TreeGrafter"/>
</dbReference>
<feature type="coiled-coil region" evidence="8">
    <location>
        <begin position="1492"/>
        <end position="1519"/>
    </location>
</feature>
<dbReference type="InterPro" id="IPR032321">
    <property type="entry name" value="Cep209_CC5"/>
</dbReference>
<dbReference type="OrthoDB" id="6351660at2759"/>
<feature type="coiled-coil region" evidence="8">
    <location>
        <begin position="473"/>
        <end position="559"/>
    </location>
</feature>
<sequence>MAPILDWKKLMKVDPDDLPHQEDLADRLLETVSKVDGKELKTETPEKLIHLFKITQSLMKMKAQEVELALEEVEKAGEEQAKCENRFKTKMMKLQHELEMAQRSAGGRDTRFLCDEIRRLEKQLEQKERELTDIEKELEKEKKVNEQLALRNEDAENENIKLRRENEQLRQDVVDYQKQIDSQKDTILLRREEDSDYRSQLSKKNFELVQYLDEIQNLTEANEKLDIQNQELRKNLEESVQEMEKMTDEYNKMKLIVQQSDSVMDQLRKEKEQYKFQVQDLSDQLKAKTEEDDPLMAAVNAKVEEWKKILASKDDELLEYQQMLINLKEKIKTAQLDVDRNNILALQQGVQERDAQIRLLTEQVEQYTKEMEQNAFIIEELKNYLQKDKGHPSLAQQNHIGDMQEKLKMLEERTKEAEKSAELAEADAREKDKELVETLKRMRDYEQGIYGLEEAVAEITDLKKQIKIRDHEIETLIKEVNKLEIKINDFLDENEELRERLGLEPKTMIDLNEFRNSKALKQQQYRAENQILLQEIERLEEERIELKKQIRKLAQEKGRRVATTVSDAADVRITDSFTEEKEMDKRKFDFLSTRDTAEVKAKNEQISKDLLIKSMLNSYTELNLERCRSQAVQNEYLANELSRRERELEENRTVIAKFQSKLKELSEENKQLEQGMKEILQAVKEMQKDPSVNGGETALTIPSLDRLVNAMESKNSEGIFDAAVHLKAQVDQLTGRNEELRQELKQAQKEATNFSNQLANANEKIAQLTNEISLLRQSEGANIVFQTVNLPEGMGPSSVNMINSLNEYLIRLIQELENKEQLLKQLEDAVEDYKRKFSVIRHQQGLLYKEYQSQKESWQKESEDMKKEKKKLEEQKEQDATKIKAYSSLLSALQLDPDETKKVLAENNRKITVLQVNEKSLTRQYTTLLETEQHLRKENEKLKGEITQMETAVIRKIGNLQRFKEMASFKIAALQKALDGSVPLSDLELANKQYNALTAKYRDMLQKDNLLVQRTTNMEHMERENESLKTQINSLNKELEITKEKLHTVEQAWEQMTKLGDDNAMDKATKAITNSEISSISKKITMLEMKELNERQRAEHSQRMYEHLRNTVKQIEERNFELETKFAELTKINLEAQKLEQELRDELSKSVSKAVSDADRRQIMDLEKREMELKIEVSKLRELSDVAKMQVEALEARQQYRDKEVESLRMQILDYQAQSDEKAVIAKLHQHIMALQDSESVAVGKLETLKLKLQKMEIHNLRLEQKLDEREQALYFARMEGRNRAKHLQQTVQSLRRQFSGALPLAQQEKFSKTMIQLQNDKLKILDEVQHAQEERRNAENRALEMDLKLKSLEELVSALKDTRGAQKVIEWHMKMEELHLQELKLNRELVKQKEEVKYLRNIISEYEHTINNLEEEIVQQNKFHEERQMAWDQREVELQRQLDLYDHQQNEILSAALKLEEATGSVPDPNLPLPQQLELALRKIREHIQTILETRATCKSLEEKLKEKEAALWKAEQNVLSRDKVINELRLRLPATSEREKIMAELGKKEEDPEYHHAIKIAHQTISNMQARLNQKEEVLKKYQRLLAKAREEQEEIAKKHEEDLRGLHQKLNLHTDNSLDKFKQTALELMKKTSLSLSNNKHLLRLAEMEQTVAEQDNSLASLVGKLQKTSSDLEKQKQITLMKIKEFETMRAQLQEKHTVDVGHLKDEANELRNVLSQTEKELANVKAELEVQKEANNRAPTARLKNLVEQLKSQLAIKEKQQKALSKALLELRAEMTANAEQQIISAASQKEANMNVQEIVDRETKGLTTQIEELNNQITKLTDNLKISKARESSLSDERDELNQELQRKQKAFAKMLREKDEMEKENEELKKRIKRLSSIIQSKADEQNLIDALQKKIKKLESELEKKCEETGKKGVREDKTSKDEIIRWEEGKKWQIRMEGLRNKLREKEKEADALAKQLNTLKDIYTKTEKEKIGLQKKMKTTGITVDHVFGIRASETEKELEELRKWNLDLENEVAYMRTQQAMPRDSVVEELHFKNQYLQEKLHVLQRQCSREIYSRPSTSGIGSDDQYRREQEVFKENLRLSSENVELRFQLEQANKDLPRLKDQVGDLKEMCELLKKEKAEVERKMGSIRGAGRSGKTVPELEKTIGLMKKVVERVQRENEDLKKTPAVVSTEKLLGLEQENERLKSEMEKMKLNLEGQLNMRYESKTKGMEKVITENERLRKELKKEADSVEKLRIAKNNLEILNEKLTVQLEETTKRLNLAESQLDGADSKAWKSTLTRMHETKMKAMEMDIAKKTQSITDLKRLLQEATEREHNADKNLHDLKEQVELLKQFPEGAKTEQSLMRELQLLRLTNNQLEKEKAELAHQVEDYKHHIHTHTSESPAAGLNEIVENNNIDKLMREVADLQTQLKASELEKQQLKEETKKLRRELENFNPSFFEEIEDLKYNYNEEVKKNIILEERLKQLSEEFGIQGDSPGNVSID</sequence>
<comment type="subcellular location">
    <subcellularLocation>
        <location evidence="1">Cytoplasm</location>
        <location evidence="1">Cytoskeleton</location>
        <location evidence="1">Cilium basal body</location>
    </subcellularLocation>
    <subcellularLocation>
        <location evidence="2">Cytoplasm</location>
        <location evidence="2">Cytoskeleton</location>
        <location evidence="2">Microtubule organizing center</location>
        <location evidence="2">Centrosome</location>
    </subcellularLocation>
</comment>
<comment type="caution">
    <text evidence="10">The sequence shown here is derived from an EMBL/GenBank/DDBJ whole genome shotgun (WGS) entry which is preliminary data.</text>
</comment>
<evidence type="ECO:0000256" key="3">
    <source>
        <dbReference type="ARBA" id="ARBA00022490"/>
    </source>
</evidence>
<keyword evidence="11" id="KW-1185">Reference proteome</keyword>
<evidence type="ECO:0000256" key="2">
    <source>
        <dbReference type="ARBA" id="ARBA00004300"/>
    </source>
</evidence>
<dbReference type="GO" id="GO:0001822">
    <property type="term" value="P:kidney development"/>
    <property type="evidence" value="ECO:0007669"/>
    <property type="project" value="TreeGrafter"/>
</dbReference>
<feature type="coiled-coil region" evidence="8">
    <location>
        <begin position="802"/>
        <end position="882"/>
    </location>
</feature>
<feature type="coiled-coil region" evidence="8">
    <location>
        <begin position="1098"/>
        <end position="1206"/>
    </location>
</feature>
<evidence type="ECO:0000256" key="5">
    <source>
        <dbReference type="ARBA" id="ARBA00023054"/>
    </source>
</evidence>
<dbReference type="GO" id="GO:0043010">
    <property type="term" value="P:camera-type eye development"/>
    <property type="evidence" value="ECO:0007669"/>
    <property type="project" value="TreeGrafter"/>
</dbReference>
<feature type="coiled-coil region" evidence="8">
    <location>
        <begin position="648"/>
        <end position="689"/>
    </location>
</feature>
<feature type="coiled-coil region" evidence="8">
    <location>
        <begin position="59"/>
        <end position="86"/>
    </location>
</feature>
<evidence type="ECO:0000313" key="10">
    <source>
        <dbReference type="EMBL" id="OPJ85789.1"/>
    </source>
</evidence>
<dbReference type="GO" id="GO:0034451">
    <property type="term" value="C:centriolar satellite"/>
    <property type="evidence" value="ECO:0007669"/>
    <property type="project" value="TreeGrafter"/>
</dbReference>
<dbReference type="InterPro" id="IPR026201">
    <property type="entry name" value="Cep290"/>
</dbReference>
<evidence type="ECO:0000259" key="9">
    <source>
        <dbReference type="Pfam" id="PF16574"/>
    </source>
</evidence>